<comment type="pathway">
    <text evidence="14">Lipid metabolism; leukotriene C4 biosynthesis.</text>
</comment>
<evidence type="ECO:0000256" key="13">
    <source>
        <dbReference type="ARBA" id="ARBA00023288"/>
    </source>
</evidence>
<sequence length="212" mass="23721">MRNGQVLVSTALLRNRRGDPPAMGRRRHIVSLQSKPHKLCSDRSKDIKTNLEKDNMVLQSRLYNVLPDGYGYVLLVGTGSVFVNTWMAINVGRARRKYGVEYPKMYSDDSNEFNCIQRAHQNTLENHPTFLFFLLTGGLQYPKCSAVAGLVYVLGRIVYAKGYYSGDPKNKRWGGFGHLGLLVLMGGTISFATYLLGLIGEPPDCGPRFIDN</sequence>
<evidence type="ECO:0000256" key="18">
    <source>
        <dbReference type="ARBA" id="ARBA00049298"/>
    </source>
</evidence>
<dbReference type="GO" id="GO:0004364">
    <property type="term" value="F:glutathione transferase activity"/>
    <property type="evidence" value="ECO:0007669"/>
    <property type="project" value="TreeGrafter"/>
</dbReference>
<dbReference type="PANTHER" id="PTHR10250:SF26">
    <property type="entry name" value="GLUTATHIONE S-TRANSFERASE 3, MITOCHONDRIAL"/>
    <property type="match status" value="1"/>
</dbReference>
<dbReference type="AlphaFoldDB" id="A0AAD9N639"/>
<dbReference type="Proteomes" id="UP001208570">
    <property type="component" value="Unassembled WGS sequence"/>
</dbReference>
<comment type="subcellular location">
    <subcellularLocation>
        <location evidence="1">Mitochondrion outer membrane</location>
        <topology evidence="1">Multi-pass membrane protein</topology>
    </subcellularLocation>
</comment>
<organism evidence="24 25">
    <name type="scientific">Paralvinella palmiformis</name>
    <dbReference type="NCBI Taxonomy" id="53620"/>
    <lineage>
        <taxon>Eukaryota</taxon>
        <taxon>Metazoa</taxon>
        <taxon>Spiralia</taxon>
        <taxon>Lophotrochozoa</taxon>
        <taxon>Annelida</taxon>
        <taxon>Polychaeta</taxon>
        <taxon>Sedentaria</taxon>
        <taxon>Canalipalpata</taxon>
        <taxon>Terebellida</taxon>
        <taxon>Terebelliformia</taxon>
        <taxon>Alvinellidae</taxon>
        <taxon>Paralvinella</taxon>
    </lineage>
</organism>
<evidence type="ECO:0000256" key="2">
    <source>
        <dbReference type="ARBA" id="ARBA00010459"/>
    </source>
</evidence>
<keyword evidence="8" id="KW-0443">Lipid metabolism</keyword>
<comment type="pathway">
    <text evidence="15">Lipid metabolism; arachidonate metabolism.</text>
</comment>
<evidence type="ECO:0000256" key="14">
    <source>
        <dbReference type="ARBA" id="ARBA00037884"/>
    </source>
</evidence>
<evidence type="ECO:0000256" key="5">
    <source>
        <dbReference type="ARBA" id="ARBA00022787"/>
    </source>
</evidence>
<dbReference type="PANTHER" id="PTHR10250">
    <property type="entry name" value="MICROSOMAL GLUTATHIONE S-TRANSFERASE"/>
    <property type="match status" value="1"/>
</dbReference>
<proteinExistence type="inferred from homology"/>
<name>A0AAD9N639_9ANNE</name>
<dbReference type="Pfam" id="PF01124">
    <property type="entry name" value="MAPEG"/>
    <property type="match status" value="1"/>
</dbReference>
<comment type="catalytic activity">
    <reaction evidence="19">
        <text>15-deoxy-Delta(12,14)-prostaglandin J2 + glutathione = 15-deoxy-Delta(12,14)-prostaglandin J2-S-(R)-glutathione</text>
        <dbReference type="Rhea" id="RHEA:75963"/>
        <dbReference type="ChEBI" id="CHEBI:57925"/>
        <dbReference type="ChEBI" id="CHEBI:85236"/>
        <dbReference type="ChEBI" id="CHEBI:194498"/>
    </reaction>
    <physiologicalReaction direction="left-to-right" evidence="19">
        <dbReference type="Rhea" id="RHEA:75964"/>
    </physiologicalReaction>
</comment>
<protein>
    <recommendedName>
        <fullName evidence="20">Glutathione S-transferase 3, mitochondrial</fullName>
        <ecNumber evidence="16">4.4.1.20</ecNumber>
    </recommendedName>
    <alternativeName>
        <fullName evidence="21">Glutathione peroxidase MGST3</fullName>
    </alternativeName>
    <alternativeName>
        <fullName evidence="22">LTC4 synthase MGST3</fullName>
    </alternativeName>
</protein>
<evidence type="ECO:0000256" key="23">
    <source>
        <dbReference type="SAM" id="Phobius"/>
    </source>
</evidence>
<keyword evidence="12" id="KW-0456">Lyase</keyword>
<evidence type="ECO:0000256" key="1">
    <source>
        <dbReference type="ARBA" id="ARBA00004374"/>
    </source>
</evidence>
<evidence type="ECO:0000256" key="21">
    <source>
        <dbReference type="ARBA" id="ARBA00075145"/>
    </source>
</evidence>
<keyword evidence="7" id="KW-0560">Oxidoreductase</keyword>
<evidence type="ECO:0000256" key="15">
    <source>
        <dbReference type="ARBA" id="ARBA00037916"/>
    </source>
</evidence>
<dbReference type="GO" id="GO:0006629">
    <property type="term" value="P:lipid metabolic process"/>
    <property type="evidence" value="ECO:0007669"/>
    <property type="project" value="UniProtKB-KW"/>
</dbReference>
<evidence type="ECO:0000256" key="4">
    <source>
        <dbReference type="ARBA" id="ARBA00022692"/>
    </source>
</evidence>
<evidence type="ECO:0000256" key="6">
    <source>
        <dbReference type="ARBA" id="ARBA00022989"/>
    </source>
</evidence>
<comment type="catalytic activity">
    <reaction evidence="18">
        <text>leukotriene C4 = leukotriene A4 + glutathione</text>
        <dbReference type="Rhea" id="RHEA:17617"/>
        <dbReference type="ChEBI" id="CHEBI:57463"/>
        <dbReference type="ChEBI" id="CHEBI:57925"/>
        <dbReference type="ChEBI" id="CHEBI:57973"/>
        <dbReference type="EC" id="4.4.1.20"/>
    </reaction>
    <physiologicalReaction direction="right-to-left" evidence="18">
        <dbReference type="Rhea" id="RHEA:17619"/>
    </physiologicalReaction>
</comment>
<keyword evidence="3" id="KW-0808">Transferase</keyword>
<comment type="caution">
    <text evidence="24">The sequence shown here is derived from an EMBL/GenBank/DDBJ whole genome shotgun (WGS) entry which is preliminary data.</text>
</comment>
<evidence type="ECO:0000256" key="12">
    <source>
        <dbReference type="ARBA" id="ARBA00023239"/>
    </source>
</evidence>
<evidence type="ECO:0000256" key="9">
    <source>
        <dbReference type="ARBA" id="ARBA00023128"/>
    </source>
</evidence>
<evidence type="ECO:0000256" key="11">
    <source>
        <dbReference type="ARBA" id="ARBA00023139"/>
    </source>
</evidence>
<feature type="transmembrane region" description="Helical" evidence="23">
    <location>
        <begin position="179"/>
        <end position="199"/>
    </location>
</feature>
<keyword evidence="9" id="KW-0496">Mitochondrion</keyword>
<evidence type="ECO:0000256" key="17">
    <source>
        <dbReference type="ARBA" id="ARBA00043664"/>
    </source>
</evidence>
<dbReference type="EC" id="4.4.1.20" evidence="16"/>
<keyword evidence="25" id="KW-1185">Reference proteome</keyword>
<evidence type="ECO:0000256" key="8">
    <source>
        <dbReference type="ARBA" id="ARBA00023098"/>
    </source>
</evidence>
<dbReference type="GO" id="GO:0004602">
    <property type="term" value="F:glutathione peroxidase activity"/>
    <property type="evidence" value="ECO:0007669"/>
    <property type="project" value="TreeGrafter"/>
</dbReference>
<keyword evidence="13" id="KW-0449">Lipoprotein</keyword>
<keyword evidence="10 23" id="KW-0472">Membrane</keyword>
<dbReference type="GO" id="GO:0005635">
    <property type="term" value="C:nuclear envelope"/>
    <property type="evidence" value="ECO:0007669"/>
    <property type="project" value="TreeGrafter"/>
</dbReference>
<gene>
    <name evidence="24" type="ORF">LSH36_214g03052</name>
</gene>
<evidence type="ECO:0000256" key="16">
    <source>
        <dbReference type="ARBA" id="ARBA00039056"/>
    </source>
</evidence>
<dbReference type="GO" id="GO:0004464">
    <property type="term" value="F:leukotriene-C4 synthase activity"/>
    <property type="evidence" value="ECO:0007669"/>
    <property type="project" value="UniProtKB-EC"/>
</dbReference>
<dbReference type="GO" id="GO:0006691">
    <property type="term" value="P:leukotriene metabolic process"/>
    <property type="evidence" value="ECO:0007669"/>
    <property type="project" value="UniProtKB-ARBA"/>
</dbReference>
<keyword evidence="6 23" id="KW-1133">Transmembrane helix</keyword>
<dbReference type="InterPro" id="IPR023352">
    <property type="entry name" value="MAPEG-like_dom_sf"/>
</dbReference>
<dbReference type="FunFam" id="1.20.120.550:FF:000004">
    <property type="entry name" value="Microsomal glutathione S-transferase 3"/>
    <property type="match status" value="1"/>
</dbReference>
<dbReference type="SUPFAM" id="SSF161084">
    <property type="entry name" value="MAPEG domain-like"/>
    <property type="match status" value="1"/>
</dbReference>
<dbReference type="EMBL" id="JAODUP010000214">
    <property type="protein sequence ID" value="KAK2156401.1"/>
    <property type="molecule type" value="Genomic_DNA"/>
</dbReference>
<evidence type="ECO:0000256" key="19">
    <source>
        <dbReference type="ARBA" id="ARBA00051411"/>
    </source>
</evidence>
<comment type="similarity">
    <text evidence="2">Belongs to the MAPEG family.</text>
</comment>
<keyword evidence="5" id="KW-1000">Mitochondrion outer membrane</keyword>
<accession>A0AAD9N639</accession>
<evidence type="ECO:0000256" key="3">
    <source>
        <dbReference type="ARBA" id="ARBA00022679"/>
    </source>
</evidence>
<reference evidence="24" key="1">
    <citation type="journal article" date="2023" name="Mol. Biol. Evol.">
        <title>Third-Generation Sequencing Reveals the Adaptive Role of the Epigenome in Three Deep-Sea Polychaetes.</title>
        <authorList>
            <person name="Perez M."/>
            <person name="Aroh O."/>
            <person name="Sun Y."/>
            <person name="Lan Y."/>
            <person name="Juniper S.K."/>
            <person name="Young C.R."/>
            <person name="Angers B."/>
            <person name="Qian P.Y."/>
        </authorList>
    </citation>
    <scope>NUCLEOTIDE SEQUENCE</scope>
    <source>
        <strain evidence="24">P08H-3</strain>
    </source>
</reference>
<feature type="transmembrane region" description="Helical" evidence="23">
    <location>
        <begin position="69"/>
        <end position="89"/>
    </location>
</feature>
<evidence type="ECO:0000313" key="25">
    <source>
        <dbReference type="Proteomes" id="UP001208570"/>
    </source>
</evidence>
<dbReference type="Gene3D" id="1.20.120.550">
    <property type="entry name" value="Membrane associated eicosanoid/glutathione metabolism-like domain"/>
    <property type="match status" value="1"/>
</dbReference>
<evidence type="ECO:0000256" key="7">
    <source>
        <dbReference type="ARBA" id="ARBA00023002"/>
    </source>
</evidence>
<dbReference type="GO" id="GO:0005783">
    <property type="term" value="C:endoplasmic reticulum"/>
    <property type="evidence" value="ECO:0007669"/>
    <property type="project" value="TreeGrafter"/>
</dbReference>
<evidence type="ECO:0000256" key="22">
    <source>
        <dbReference type="ARBA" id="ARBA00076908"/>
    </source>
</evidence>
<evidence type="ECO:0000313" key="24">
    <source>
        <dbReference type="EMBL" id="KAK2156401.1"/>
    </source>
</evidence>
<dbReference type="InterPro" id="IPR001129">
    <property type="entry name" value="Membr-assoc_MAPEG"/>
</dbReference>
<dbReference type="InterPro" id="IPR050997">
    <property type="entry name" value="MAPEG"/>
</dbReference>
<keyword evidence="4 23" id="KW-0812">Transmembrane</keyword>
<evidence type="ECO:0000256" key="20">
    <source>
        <dbReference type="ARBA" id="ARBA00069748"/>
    </source>
</evidence>
<evidence type="ECO:0000256" key="10">
    <source>
        <dbReference type="ARBA" id="ARBA00023136"/>
    </source>
</evidence>
<dbReference type="GO" id="GO:0005741">
    <property type="term" value="C:mitochondrial outer membrane"/>
    <property type="evidence" value="ECO:0007669"/>
    <property type="project" value="UniProtKB-SubCell"/>
</dbReference>
<comment type="catalytic activity">
    <reaction evidence="17">
        <text>(5S)-hydroperoxy-(6E,8Z,11Z,14Z)-eicosatetraenoate + 2 glutathione = (5S)-hydroxy-(6E,8Z,11Z,14Z)-eicosatetraenoate + glutathione disulfide + H2O</text>
        <dbReference type="Rhea" id="RHEA:48620"/>
        <dbReference type="ChEBI" id="CHEBI:15377"/>
        <dbReference type="ChEBI" id="CHEBI:57450"/>
        <dbReference type="ChEBI" id="CHEBI:57925"/>
        <dbReference type="ChEBI" id="CHEBI:58297"/>
        <dbReference type="ChEBI" id="CHEBI:90632"/>
    </reaction>
    <physiologicalReaction direction="left-to-right" evidence="17">
        <dbReference type="Rhea" id="RHEA:48621"/>
    </physiologicalReaction>
</comment>
<keyword evidence="11" id="KW-0564">Palmitate</keyword>